<evidence type="ECO:0000256" key="4">
    <source>
        <dbReference type="ARBA" id="ARBA00022763"/>
    </source>
</evidence>
<dbReference type="InterPro" id="IPR027421">
    <property type="entry name" value="DNA_pol_lamdba_lyase_dom_sf"/>
</dbReference>
<dbReference type="InterPro" id="IPR047967">
    <property type="entry name" value="PolX_PHP"/>
</dbReference>
<accession>A0A2H0WRG5</accession>
<dbReference type="Pfam" id="PF14520">
    <property type="entry name" value="HHH_5"/>
    <property type="match status" value="1"/>
</dbReference>
<dbReference type="SUPFAM" id="SSF81301">
    <property type="entry name" value="Nucleotidyltransferase"/>
    <property type="match status" value="1"/>
</dbReference>
<evidence type="ECO:0000313" key="10">
    <source>
        <dbReference type="Proteomes" id="UP000231282"/>
    </source>
</evidence>
<keyword evidence="2" id="KW-0808">Transferase</keyword>
<dbReference type="Proteomes" id="UP000231282">
    <property type="component" value="Unassembled WGS sequence"/>
</dbReference>
<evidence type="ECO:0000256" key="6">
    <source>
        <dbReference type="ARBA" id="ARBA00023204"/>
    </source>
</evidence>
<name>A0A2H0WRG5_9BACT</name>
<dbReference type="GO" id="GO:0006281">
    <property type="term" value="P:DNA repair"/>
    <property type="evidence" value="ECO:0007669"/>
    <property type="project" value="UniProtKB-KW"/>
</dbReference>
<evidence type="ECO:0000256" key="2">
    <source>
        <dbReference type="ARBA" id="ARBA00022679"/>
    </source>
</evidence>
<reference evidence="10" key="1">
    <citation type="submission" date="2017-09" db="EMBL/GenBank/DDBJ databases">
        <title>Depth-based differentiation of microbial function through sediment-hosted aquifers and enrichment of novel symbionts in the deep terrestrial subsurface.</title>
        <authorList>
            <person name="Probst A.J."/>
            <person name="Ladd B."/>
            <person name="Jarett J.K."/>
            <person name="Geller-Mcgrath D.E."/>
            <person name="Sieber C.M.K."/>
            <person name="Emerson J.B."/>
            <person name="Anantharaman K."/>
            <person name="Thomas B.C."/>
            <person name="Malmstrom R."/>
            <person name="Stieglmeier M."/>
            <person name="Klingl A."/>
            <person name="Woyke T."/>
            <person name="Ryan C.M."/>
            <person name="Banfield J.F."/>
        </authorList>
    </citation>
    <scope>NUCLEOTIDE SEQUENCE [LARGE SCALE GENOMIC DNA]</scope>
</reference>
<evidence type="ECO:0000313" key="9">
    <source>
        <dbReference type="EMBL" id="PIS15227.1"/>
    </source>
</evidence>
<dbReference type="CDD" id="cd07436">
    <property type="entry name" value="PHP_PolX"/>
    <property type="match status" value="1"/>
</dbReference>
<dbReference type="PANTHER" id="PTHR36928:SF1">
    <property type="entry name" value="PHOSPHATASE YCDX-RELATED"/>
    <property type="match status" value="1"/>
</dbReference>
<evidence type="ECO:0000256" key="1">
    <source>
        <dbReference type="ARBA" id="ARBA00012417"/>
    </source>
</evidence>
<dbReference type="EMBL" id="PEZH01000019">
    <property type="protein sequence ID" value="PIS15227.1"/>
    <property type="molecule type" value="Genomic_DNA"/>
</dbReference>
<organism evidence="9 10">
    <name type="scientific">Candidatus Shapirobacteria bacterium CG09_land_8_20_14_0_10_38_17</name>
    <dbReference type="NCBI Taxonomy" id="1974884"/>
    <lineage>
        <taxon>Bacteria</taxon>
        <taxon>Candidatus Shapironibacteriota</taxon>
    </lineage>
</organism>
<dbReference type="InterPro" id="IPR029398">
    <property type="entry name" value="PolB_thumb"/>
</dbReference>
<proteinExistence type="predicted"/>
<dbReference type="Gene3D" id="3.30.210.10">
    <property type="entry name" value="DNA polymerase, thumb domain"/>
    <property type="match status" value="1"/>
</dbReference>
<keyword evidence="4" id="KW-0227">DNA damage</keyword>
<dbReference type="Gene3D" id="3.20.20.140">
    <property type="entry name" value="Metal-dependent hydrolases"/>
    <property type="match status" value="1"/>
</dbReference>
<dbReference type="Gene3D" id="1.10.150.110">
    <property type="entry name" value="DNA polymerase beta, N-terminal domain-like"/>
    <property type="match status" value="1"/>
</dbReference>
<dbReference type="AlphaFoldDB" id="A0A2H0WRG5"/>
<dbReference type="Gene3D" id="1.10.150.20">
    <property type="entry name" value="5' to 3' exonuclease, C-terminal subdomain"/>
    <property type="match status" value="1"/>
</dbReference>
<keyword evidence="5" id="KW-0239">DNA-directed DNA polymerase</keyword>
<dbReference type="SUPFAM" id="SSF89550">
    <property type="entry name" value="PHP domain-like"/>
    <property type="match status" value="1"/>
</dbReference>
<evidence type="ECO:0000256" key="5">
    <source>
        <dbReference type="ARBA" id="ARBA00022932"/>
    </source>
</evidence>
<dbReference type="InterPro" id="IPR022311">
    <property type="entry name" value="PolX-like"/>
</dbReference>
<sequence>MAAKKIFTNQEIAQLLRNIAAAYEIKNNNRFKIVAYQRAADSIEHASSETKDLWDENQLDQIAGIGKSIAAHLDELFRTGKVKHFEKLMSNLPAATFVFLNIPGIGPKTAYKLAKNLGINQAQNAIQRLKKAAKQNKISQMADFGAKSEQKIIEGIALMAKTKKTKKRMLLPYADQLAQELITYLKKLPATLEAHPLGSLRRKVSTIGDIDIAVKTKQPKKIIKYFTQYPKIKRILSKGKKGLCRVILANNRQVDLRTQSPQSYGAMLQYFTGSKHHNIALRELALKRGLSLSEYGIKTAKNQKYKIKSFATERAFYNYLGMDWIPPELRENSGEIEAAQKHCLPNLIQEKDIKGDLHSHSSFNIEPSHDLGQDSMTAMVQKVIKFKYQYFAFSEHNPSLSQHTEKQIIKILKHKKEIVDKINYSIEKYQKKGVKKLPFFVFNSLEIDIKPDGSLAIPQKGFAYLDFAIASIHSQFNLPKGQMTQRIIKALSHPQVKILGHPTGRILSEREGYELDWEKIFSFCLRNNKILEINSYPNRLDLPDNLIHQAIKYNVKLVINTDAHTLDQLDFIKYGVAVARRGWAEKKDIINTLSLEKIKKILLA</sequence>
<dbReference type="PIRSF" id="PIRSF005047">
    <property type="entry name" value="UCP005047_YshC"/>
    <property type="match status" value="1"/>
</dbReference>
<dbReference type="PRINTS" id="PR00870">
    <property type="entry name" value="DNAPOLXBETA"/>
</dbReference>
<dbReference type="GO" id="GO:0005829">
    <property type="term" value="C:cytosol"/>
    <property type="evidence" value="ECO:0007669"/>
    <property type="project" value="TreeGrafter"/>
</dbReference>
<dbReference type="CDD" id="cd00141">
    <property type="entry name" value="NT_POLXc"/>
    <property type="match status" value="1"/>
</dbReference>
<dbReference type="InterPro" id="IPR002008">
    <property type="entry name" value="DNA_pol_X_beta-like"/>
</dbReference>
<dbReference type="SUPFAM" id="SSF47802">
    <property type="entry name" value="DNA polymerase beta, N-terminal domain-like"/>
    <property type="match status" value="1"/>
</dbReference>
<dbReference type="InterPro" id="IPR037160">
    <property type="entry name" value="DNA_Pol_thumb_sf"/>
</dbReference>
<dbReference type="GO" id="GO:0003887">
    <property type="term" value="F:DNA-directed DNA polymerase activity"/>
    <property type="evidence" value="ECO:0007669"/>
    <property type="project" value="UniProtKB-KW"/>
</dbReference>
<evidence type="ECO:0000256" key="7">
    <source>
        <dbReference type="ARBA" id="ARBA00049244"/>
    </source>
</evidence>
<dbReference type="InterPro" id="IPR050243">
    <property type="entry name" value="PHP_phosphatase"/>
</dbReference>
<dbReference type="InterPro" id="IPR010996">
    <property type="entry name" value="HHH_MUS81"/>
</dbReference>
<feature type="domain" description="DNA-directed DNA polymerase X" evidence="8">
    <location>
        <begin position="7"/>
        <end position="331"/>
    </location>
</feature>
<protein>
    <recommendedName>
        <fullName evidence="1">DNA-directed DNA polymerase</fullName>
        <ecNumber evidence="1">2.7.7.7</ecNumber>
    </recommendedName>
</protein>
<dbReference type="Pfam" id="PF14791">
    <property type="entry name" value="DNA_pol_B_thumb"/>
    <property type="match status" value="1"/>
</dbReference>
<evidence type="ECO:0000256" key="3">
    <source>
        <dbReference type="ARBA" id="ARBA00022695"/>
    </source>
</evidence>
<dbReference type="Gene3D" id="3.30.460.10">
    <property type="entry name" value="Beta Polymerase, domain 2"/>
    <property type="match status" value="1"/>
</dbReference>
<dbReference type="NCBIfam" id="NF006375">
    <property type="entry name" value="PRK08609.1"/>
    <property type="match status" value="1"/>
</dbReference>
<comment type="catalytic activity">
    <reaction evidence="7">
        <text>DNA(n) + a 2'-deoxyribonucleoside 5'-triphosphate = DNA(n+1) + diphosphate</text>
        <dbReference type="Rhea" id="RHEA:22508"/>
        <dbReference type="Rhea" id="RHEA-COMP:17339"/>
        <dbReference type="Rhea" id="RHEA-COMP:17340"/>
        <dbReference type="ChEBI" id="CHEBI:33019"/>
        <dbReference type="ChEBI" id="CHEBI:61560"/>
        <dbReference type="ChEBI" id="CHEBI:173112"/>
        <dbReference type="EC" id="2.7.7.7"/>
    </reaction>
</comment>
<comment type="caution">
    <text evidence="9">The sequence shown here is derived from an EMBL/GenBank/DDBJ whole genome shotgun (WGS) entry which is preliminary data.</text>
</comment>
<dbReference type="InterPro" id="IPR002054">
    <property type="entry name" value="DNA-dir_DNA_pol_X"/>
</dbReference>
<gene>
    <name evidence="9" type="ORF">COT63_01035</name>
</gene>
<dbReference type="EC" id="2.7.7.7" evidence="1"/>
<dbReference type="GO" id="GO:0042578">
    <property type="term" value="F:phosphoric ester hydrolase activity"/>
    <property type="evidence" value="ECO:0007669"/>
    <property type="project" value="TreeGrafter"/>
</dbReference>
<dbReference type="Pfam" id="PF14716">
    <property type="entry name" value="HHH_8"/>
    <property type="match status" value="1"/>
</dbReference>
<dbReference type="GO" id="GO:0003677">
    <property type="term" value="F:DNA binding"/>
    <property type="evidence" value="ECO:0007669"/>
    <property type="project" value="InterPro"/>
</dbReference>
<dbReference type="InterPro" id="IPR016195">
    <property type="entry name" value="Pol/histidinol_Pase-like"/>
</dbReference>
<keyword evidence="3" id="KW-0548">Nucleotidyltransferase</keyword>
<dbReference type="InterPro" id="IPR043519">
    <property type="entry name" value="NT_sf"/>
</dbReference>
<dbReference type="PANTHER" id="PTHR36928">
    <property type="entry name" value="PHOSPHATASE YCDX-RELATED"/>
    <property type="match status" value="1"/>
</dbReference>
<dbReference type="SMART" id="SM00483">
    <property type="entry name" value="POLXc"/>
    <property type="match status" value="1"/>
</dbReference>
<dbReference type="Pfam" id="PF02811">
    <property type="entry name" value="PHP"/>
    <property type="match status" value="1"/>
</dbReference>
<dbReference type="GO" id="GO:0008270">
    <property type="term" value="F:zinc ion binding"/>
    <property type="evidence" value="ECO:0007669"/>
    <property type="project" value="TreeGrafter"/>
</dbReference>
<evidence type="ECO:0000259" key="8">
    <source>
        <dbReference type="SMART" id="SM00483"/>
    </source>
</evidence>
<keyword evidence="6" id="KW-0234">DNA repair</keyword>
<dbReference type="InterPro" id="IPR004013">
    <property type="entry name" value="PHP_dom"/>
</dbReference>